<reference evidence="2 3" key="1">
    <citation type="submission" date="2011-02" db="EMBL/GenBank/DDBJ databases">
        <title>The Genome Sequence of Sphaeroforma arctica JP610.</title>
        <authorList>
            <consortium name="The Broad Institute Genome Sequencing Platform"/>
            <person name="Russ C."/>
            <person name="Cuomo C."/>
            <person name="Young S.K."/>
            <person name="Zeng Q."/>
            <person name="Gargeya S."/>
            <person name="Alvarado L."/>
            <person name="Berlin A."/>
            <person name="Chapman S.B."/>
            <person name="Chen Z."/>
            <person name="Freedman E."/>
            <person name="Gellesch M."/>
            <person name="Goldberg J."/>
            <person name="Griggs A."/>
            <person name="Gujja S."/>
            <person name="Heilman E."/>
            <person name="Heiman D."/>
            <person name="Howarth C."/>
            <person name="Mehta T."/>
            <person name="Neiman D."/>
            <person name="Pearson M."/>
            <person name="Roberts A."/>
            <person name="Saif S."/>
            <person name="Shea T."/>
            <person name="Shenoy N."/>
            <person name="Sisk P."/>
            <person name="Stolte C."/>
            <person name="Sykes S."/>
            <person name="White J."/>
            <person name="Yandava C."/>
            <person name="Burger G."/>
            <person name="Gray M.W."/>
            <person name="Holland P.W.H."/>
            <person name="King N."/>
            <person name="Lang F.B.F."/>
            <person name="Roger A.J."/>
            <person name="Ruiz-Trillo I."/>
            <person name="Haas B."/>
            <person name="Nusbaum C."/>
            <person name="Birren B."/>
        </authorList>
    </citation>
    <scope>NUCLEOTIDE SEQUENCE [LARGE SCALE GENOMIC DNA]</scope>
    <source>
        <strain evidence="2 3">JP610</strain>
    </source>
</reference>
<organism evidence="2 3">
    <name type="scientific">Sphaeroforma arctica JP610</name>
    <dbReference type="NCBI Taxonomy" id="667725"/>
    <lineage>
        <taxon>Eukaryota</taxon>
        <taxon>Ichthyosporea</taxon>
        <taxon>Ichthyophonida</taxon>
        <taxon>Sphaeroforma</taxon>
    </lineage>
</organism>
<accession>A0A0L0F274</accession>
<dbReference type="EMBL" id="KQ251608">
    <property type="protein sequence ID" value="KNC70278.1"/>
    <property type="molecule type" value="Genomic_DNA"/>
</dbReference>
<evidence type="ECO:0000256" key="1">
    <source>
        <dbReference type="SAM" id="MobiDB-lite"/>
    </source>
</evidence>
<feature type="region of interest" description="Disordered" evidence="1">
    <location>
        <begin position="1"/>
        <end position="44"/>
    </location>
</feature>
<feature type="non-terminal residue" evidence="2">
    <location>
        <position position="1"/>
    </location>
</feature>
<proteinExistence type="predicted"/>
<evidence type="ECO:0000313" key="3">
    <source>
        <dbReference type="Proteomes" id="UP000054560"/>
    </source>
</evidence>
<gene>
    <name evidence="2" type="ORF">SARC_17195</name>
</gene>
<name>A0A0L0F274_9EUKA</name>
<sequence>SAESGDIPGQSPARLNTHSHPHTSGAIPYRPHQQRRSSGPLHTHPYTYPSACGSDRWRGGVCVEFAGGVVVRRRESARVLRARGGGVATGAEAALVRSQRGDGVGQYADAYTYTGHTSRHTPRQCRECGGRCSG</sequence>
<dbReference type="AlphaFoldDB" id="A0A0L0F274"/>
<dbReference type="GeneID" id="25917699"/>
<keyword evidence="3" id="KW-1185">Reference proteome</keyword>
<protein>
    <submittedName>
        <fullName evidence="2">Uncharacterized protein</fullName>
    </submittedName>
</protein>
<dbReference type="RefSeq" id="XP_014144180.1">
    <property type="nucleotide sequence ID" value="XM_014288705.1"/>
</dbReference>
<evidence type="ECO:0000313" key="2">
    <source>
        <dbReference type="EMBL" id="KNC70278.1"/>
    </source>
</evidence>
<dbReference type="Proteomes" id="UP000054560">
    <property type="component" value="Unassembled WGS sequence"/>
</dbReference>